<sequence length="220" mass="23541">MAIIELVNFAGVFVFAATGALAASRRQLDIIGFIFLANITGIGGGTLRDLVLGDSPVFWVHEPLFLLAGTVPAIIVYFTAHMVESRYRLLLWFDAMGMSAYTVMGAAKGLALGFSPAVAIVTGIFTATLGGILRDMVAGEPSVLMRREIYVTAALAGACLYVGLERLGVDSAFSALAAALTAFIIRGGALHFGWKLPIYKSNPGRTEEELKRDRIVRPDE</sequence>
<feature type="transmembrane region" description="Helical" evidence="7">
    <location>
        <begin position="149"/>
        <end position="167"/>
    </location>
</feature>
<comment type="caution">
    <text evidence="9">The sequence shown here is derived from an EMBL/GenBank/DDBJ whole genome shotgun (WGS) entry which is preliminary data.</text>
</comment>
<dbReference type="PANTHER" id="PTHR30506:SF3">
    <property type="entry name" value="UPF0126 INNER MEMBRANE PROTEIN YADS-RELATED"/>
    <property type="match status" value="1"/>
</dbReference>
<name>A0A949USD3_9HYPH</name>
<dbReference type="InterPro" id="IPR005115">
    <property type="entry name" value="Gly_transporter"/>
</dbReference>
<protein>
    <submittedName>
        <fullName evidence="9">Trimeric intracellular cation channel family protein</fullName>
    </submittedName>
</protein>
<evidence type="ECO:0000256" key="7">
    <source>
        <dbReference type="SAM" id="Phobius"/>
    </source>
</evidence>
<dbReference type="GO" id="GO:0005886">
    <property type="term" value="C:plasma membrane"/>
    <property type="evidence" value="ECO:0007669"/>
    <property type="project" value="UniProtKB-SubCell"/>
</dbReference>
<feature type="transmembrane region" description="Helical" evidence="7">
    <location>
        <begin position="117"/>
        <end position="137"/>
    </location>
</feature>
<feature type="transmembrane region" description="Helical" evidence="7">
    <location>
        <begin position="59"/>
        <end position="78"/>
    </location>
</feature>
<accession>A0A949USD3</accession>
<proteinExistence type="inferred from homology"/>
<evidence type="ECO:0000256" key="3">
    <source>
        <dbReference type="ARBA" id="ARBA00022475"/>
    </source>
</evidence>
<evidence type="ECO:0000256" key="4">
    <source>
        <dbReference type="ARBA" id="ARBA00022692"/>
    </source>
</evidence>
<keyword evidence="5 7" id="KW-1133">Transmembrane helix</keyword>
<dbReference type="Pfam" id="PF03458">
    <property type="entry name" value="Gly_transporter"/>
    <property type="match status" value="2"/>
</dbReference>
<keyword evidence="6 7" id="KW-0472">Membrane</keyword>
<dbReference type="AlphaFoldDB" id="A0A949USD3"/>
<evidence type="ECO:0000256" key="1">
    <source>
        <dbReference type="ARBA" id="ARBA00004651"/>
    </source>
</evidence>
<dbReference type="PANTHER" id="PTHR30506">
    <property type="entry name" value="INNER MEMBRANE PROTEIN"/>
    <property type="match status" value="1"/>
</dbReference>
<organism evidence="9 10">
    <name type="scientific">Falsochrobactrum tianjinense</name>
    <dbReference type="NCBI Taxonomy" id="2706015"/>
    <lineage>
        <taxon>Bacteria</taxon>
        <taxon>Pseudomonadati</taxon>
        <taxon>Pseudomonadota</taxon>
        <taxon>Alphaproteobacteria</taxon>
        <taxon>Hyphomicrobiales</taxon>
        <taxon>Brucellaceae</taxon>
        <taxon>Falsochrobactrum</taxon>
    </lineage>
</organism>
<comment type="similarity">
    <text evidence="2">Belongs to the UPF0126 family.</text>
</comment>
<feature type="transmembrane region" description="Helical" evidence="7">
    <location>
        <begin position="173"/>
        <end position="194"/>
    </location>
</feature>
<gene>
    <name evidence="9" type="ORF">KUG47_02255</name>
</gene>
<dbReference type="RefSeq" id="WP_217676323.1">
    <property type="nucleotide sequence ID" value="NZ_JAHRVA010000001.1"/>
</dbReference>
<feature type="transmembrane region" description="Helical" evidence="7">
    <location>
        <begin position="30"/>
        <end position="47"/>
    </location>
</feature>
<comment type="subcellular location">
    <subcellularLocation>
        <location evidence="1">Cell membrane</location>
        <topology evidence="1">Multi-pass membrane protein</topology>
    </subcellularLocation>
</comment>
<dbReference type="EMBL" id="JAHRVA010000001">
    <property type="protein sequence ID" value="MBV2142319.1"/>
    <property type="molecule type" value="Genomic_DNA"/>
</dbReference>
<evidence type="ECO:0000256" key="5">
    <source>
        <dbReference type="ARBA" id="ARBA00022989"/>
    </source>
</evidence>
<reference evidence="9 10" key="1">
    <citation type="submission" date="2021-06" db="EMBL/GenBank/DDBJ databases">
        <title>Falsochrobactrum tianjin sp.nov., a new petroleum-degrading bacteria isolated from oily soils.</title>
        <authorList>
            <person name="Chen G."/>
            <person name="Chen H."/>
            <person name="Tian J."/>
            <person name="Qing J."/>
            <person name="Zhong L."/>
            <person name="Ma W."/>
            <person name="Song Y."/>
            <person name="Cui X."/>
            <person name="Yan B."/>
        </authorList>
    </citation>
    <scope>NUCLEOTIDE SEQUENCE [LARGE SCALE GENOMIC DNA]</scope>
    <source>
        <strain evidence="9 10">TDYN1</strain>
    </source>
</reference>
<feature type="domain" description="Glycine transporter" evidence="8">
    <location>
        <begin position="91"/>
        <end position="165"/>
    </location>
</feature>
<evidence type="ECO:0000256" key="6">
    <source>
        <dbReference type="ARBA" id="ARBA00023136"/>
    </source>
</evidence>
<keyword evidence="3" id="KW-1003">Cell membrane</keyword>
<dbReference type="Proteomes" id="UP000752297">
    <property type="component" value="Unassembled WGS sequence"/>
</dbReference>
<keyword evidence="4 7" id="KW-0812">Transmembrane</keyword>
<evidence type="ECO:0000256" key="2">
    <source>
        <dbReference type="ARBA" id="ARBA00008193"/>
    </source>
</evidence>
<evidence type="ECO:0000313" key="9">
    <source>
        <dbReference type="EMBL" id="MBV2142319.1"/>
    </source>
</evidence>
<feature type="domain" description="Glycine transporter" evidence="8">
    <location>
        <begin position="6"/>
        <end position="80"/>
    </location>
</feature>
<keyword evidence="10" id="KW-1185">Reference proteome</keyword>
<evidence type="ECO:0000259" key="8">
    <source>
        <dbReference type="Pfam" id="PF03458"/>
    </source>
</evidence>
<feature type="transmembrane region" description="Helical" evidence="7">
    <location>
        <begin position="6"/>
        <end position="23"/>
    </location>
</feature>
<evidence type="ECO:0000313" key="10">
    <source>
        <dbReference type="Proteomes" id="UP000752297"/>
    </source>
</evidence>